<evidence type="ECO:0000313" key="2">
    <source>
        <dbReference type="Proteomes" id="UP000255061"/>
    </source>
</evidence>
<dbReference type="AlphaFoldDB" id="A0A380BW89"/>
<accession>A0A380BW89</accession>
<protein>
    <submittedName>
        <fullName evidence="1">Uncharacterized protein</fullName>
    </submittedName>
</protein>
<reference evidence="1 2" key="1">
    <citation type="submission" date="2018-06" db="EMBL/GenBank/DDBJ databases">
        <authorList>
            <consortium name="Pathogen Informatics"/>
            <person name="Doyle S."/>
        </authorList>
    </citation>
    <scope>NUCLEOTIDE SEQUENCE [LARGE SCALE GENOMIC DNA]</scope>
    <source>
        <strain evidence="1 2">NCTC10736</strain>
    </source>
</reference>
<evidence type="ECO:0000313" key="1">
    <source>
        <dbReference type="EMBL" id="SUJ07712.1"/>
    </source>
</evidence>
<dbReference type="Proteomes" id="UP000255061">
    <property type="component" value="Unassembled WGS sequence"/>
</dbReference>
<dbReference type="EMBL" id="UGYV01000004">
    <property type="protein sequence ID" value="SUJ07712.1"/>
    <property type="molecule type" value="Genomic_DNA"/>
</dbReference>
<organism evidence="1 2">
    <name type="scientific">Shewanella morhuae</name>
    <dbReference type="NCBI Taxonomy" id="365591"/>
    <lineage>
        <taxon>Bacteria</taxon>
        <taxon>Pseudomonadati</taxon>
        <taxon>Pseudomonadota</taxon>
        <taxon>Gammaproteobacteria</taxon>
        <taxon>Alteromonadales</taxon>
        <taxon>Shewanellaceae</taxon>
        <taxon>Shewanella</taxon>
    </lineage>
</organism>
<dbReference type="RefSeq" id="WP_147284471.1">
    <property type="nucleotide sequence ID" value="NZ_UGYV01000004.1"/>
</dbReference>
<sequence>MFEAFNESSEDWEDGSRWFGRSKNDEFVVVGIVQDGKPVVASVRDGQSNTPRGVIKSYRHLVSDKIAGNIVLSFVNYRTTMLTTAHTALNFTLYQQLCGKKWAISGLTGSASDKVVVMFKNEQTLDEWVLYENTDIDLSVQEGINKRNKLIKSKLSKGYVPDTLWSYNALIKL</sequence>
<name>A0A380BW89_9GAMM</name>
<proteinExistence type="predicted"/>
<gene>
    <name evidence="1" type="ORF">NCTC10736_03882</name>
</gene>